<dbReference type="InterPro" id="IPR014001">
    <property type="entry name" value="Helicase_ATP-bd"/>
</dbReference>
<dbReference type="Gene3D" id="3.40.50.300">
    <property type="entry name" value="P-loop containing nucleotide triphosphate hydrolases"/>
    <property type="match status" value="2"/>
</dbReference>
<accession>A0A806JYL4</accession>
<evidence type="ECO:0000256" key="3">
    <source>
        <dbReference type="ARBA" id="ARBA00022806"/>
    </source>
</evidence>
<keyword evidence="1" id="KW-0547">Nucleotide-binding</keyword>
<keyword evidence="3 7" id="KW-0347">Helicase</keyword>
<name>A0A806JYL4_9BACT</name>
<dbReference type="PROSITE" id="PS51194">
    <property type="entry name" value="HELICASE_CTER"/>
    <property type="match status" value="1"/>
</dbReference>
<evidence type="ECO:0000256" key="4">
    <source>
        <dbReference type="ARBA" id="ARBA00022840"/>
    </source>
</evidence>
<dbReference type="AlphaFoldDB" id="A0A806JYL4"/>
<evidence type="ECO:0000259" key="5">
    <source>
        <dbReference type="PROSITE" id="PS51192"/>
    </source>
</evidence>
<dbReference type="GO" id="GO:0003676">
    <property type="term" value="F:nucleic acid binding"/>
    <property type="evidence" value="ECO:0007669"/>
    <property type="project" value="InterPro"/>
</dbReference>
<dbReference type="GO" id="GO:0016787">
    <property type="term" value="F:hydrolase activity"/>
    <property type="evidence" value="ECO:0007669"/>
    <property type="project" value="UniProtKB-KW"/>
</dbReference>
<dbReference type="InterPro" id="IPR013689">
    <property type="entry name" value="RNA_helicase_ATP-dep_HrpB_C"/>
</dbReference>
<dbReference type="PANTHER" id="PTHR43519:SF1">
    <property type="entry name" value="ATP-DEPENDENT RNA HELICASE HRPB"/>
    <property type="match status" value="1"/>
</dbReference>
<dbReference type="CDD" id="cd18791">
    <property type="entry name" value="SF2_C_RHA"/>
    <property type="match status" value="1"/>
</dbReference>
<dbReference type="Pfam" id="PF00271">
    <property type="entry name" value="Helicase_C"/>
    <property type="match status" value="1"/>
</dbReference>
<dbReference type="Pfam" id="PF08482">
    <property type="entry name" value="HrpB_C"/>
    <property type="match status" value="1"/>
</dbReference>
<dbReference type="InterPro" id="IPR010225">
    <property type="entry name" value="HrpB"/>
</dbReference>
<organism evidence="7">
    <name type="scientific">uncultured bacterium contig00029</name>
    <dbReference type="NCBI Taxonomy" id="1181518"/>
    <lineage>
        <taxon>Bacteria</taxon>
        <taxon>environmental samples</taxon>
    </lineage>
</organism>
<reference evidence="7" key="1">
    <citation type="submission" date="2012-03" db="EMBL/GenBank/DDBJ databases">
        <title>Functional metagenomics reveals considerable lignocellulase gene clusters in the gut microbiome of a wood-feeding higher termite.</title>
        <authorList>
            <person name="Liu N."/>
        </authorList>
    </citation>
    <scope>NUCLEOTIDE SEQUENCE</scope>
</reference>
<evidence type="ECO:0000313" key="7">
    <source>
        <dbReference type="EMBL" id="AGS52101.1"/>
    </source>
</evidence>
<dbReference type="EMBL" id="JQ844182">
    <property type="protein sequence ID" value="AGS52101.1"/>
    <property type="molecule type" value="Genomic_DNA"/>
</dbReference>
<evidence type="ECO:0000259" key="6">
    <source>
        <dbReference type="PROSITE" id="PS51194"/>
    </source>
</evidence>
<dbReference type="InterPro" id="IPR011545">
    <property type="entry name" value="DEAD/DEAH_box_helicase_dom"/>
</dbReference>
<evidence type="ECO:0000256" key="1">
    <source>
        <dbReference type="ARBA" id="ARBA00022741"/>
    </source>
</evidence>
<dbReference type="PROSITE" id="PS51192">
    <property type="entry name" value="HELICASE_ATP_BIND_1"/>
    <property type="match status" value="1"/>
</dbReference>
<dbReference type="Pfam" id="PF00270">
    <property type="entry name" value="DEAD"/>
    <property type="match status" value="1"/>
</dbReference>
<dbReference type="PIRSF" id="PIRSF005496">
    <property type="entry name" value="ATP_hel_hrpB"/>
    <property type="match status" value="1"/>
</dbReference>
<proteinExistence type="predicted"/>
<protein>
    <submittedName>
        <fullName evidence="7">ATP-dependent helicase HrpB</fullName>
    </submittedName>
</protein>
<dbReference type="PANTHER" id="PTHR43519">
    <property type="entry name" value="ATP-DEPENDENT RNA HELICASE HRPB"/>
    <property type="match status" value="1"/>
</dbReference>
<dbReference type="SMART" id="SM00487">
    <property type="entry name" value="DEXDc"/>
    <property type="match status" value="1"/>
</dbReference>
<sequence>MISALLNLPLAKSKAKIEAAIAKQKHLLLTAPTGTGKSSFLPWLLAGENKRVVVLQPRQLAARELAKFLSKHLGEETVGYKFRFESKQTKNTRILFQTYGSFLQNCLNRDFQDSEINWIVFDEFHERRAEMDLLLGMALASGQRVAVLSAELEREALEKYLGVECLRIENPGFPVEVIHQEGKAGEPLASQVERAVKSILYNEIDGTILVFLPGKAEIAACRERVAESLGKNSPQLFSLFGGQLKEEQEKIFEPNENTRIIFTTNIAETSLTIPNVKAVIDSGFERMAFDDSATGLKTLRLARIAMQNAVQRTGRAGRTQKGLCIRLWSEREELNFAQAIKPEIERINTARFLLQKMQLESSLKKSISLLDTPPFKYQELENLNLISQNKITELGEKTLRIPVQSLELARALALQKTLSKSILAMAVILESENKTGNIIHLAEDFLEGRGKWQREEKLHFEQLLKYSVNPVNSVNSGSDNFLLEAFPNSLAYKSDNEQYYKTKDGLSVFCESKEKAILVLGLMRSESHKLQKTTASLYAPVPEKYLQSGQSRLELQWKAREKQFVAMRVDDFGKTECSTEERKSLEKETAAAWLALMEKEDFGSQWQTEANLALLAKMKLASQLFPEHNFPKWDAEDFALAMDEFCTGVFLLRELSEERYKKIIEDYFGVHWLSWLDKNFPSSLKLPNGRIAKYIYNSDGVVELSARIGDFMGMQGEHFIAEQRLRVRYDILAPNYRTAQKTWNLSDFWKNTYPEVRKELRGRYPKHPWPIIEM</sequence>
<dbReference type="SUPFAM" id="SSF52540">
    <property type="entry name" value="P-loop containing nucleoside triphosphate hydrolases"/>
    <property type="match status" value="1"/>
</dbReference>
<dbReference type="InterPro" id="IPR001650">
    <property type="entry name" value="Helicase_C-like"/>
</dbReference>
<dbReference type="GO" id="GO:0005524">
    <property type="term" value="F:ATP binding"/>
    <property type="evidence" value="ECO:0007669"/>
    <property type="project" value="UniProtKB-KW"/>
</dbReference>
<feature type="domain" description="Helicase ATP-binding" evidence="5">
    <location>
        <begin position="18"/>
        <end position="170"/>
    </location>
</feature>
<dbReference type="GO" id="GO:0004386">
    <property type="term" value="F:helicase activity"/>
    <property type="evidence" value="ECO:0007669"/>
    <property type="project" value="UniProtKB-KW"/>
</dbReference>
<keyword evidence="2" id="KW-0378">Hydrolase</keyword>
<keyword evidence="4" id="KW-0067">ATP-binding</keyword>
<evidence type="ECO:0000256" key="2">
    <source>
        <dbReference type="ARBA" id="ARBA00022801"/>
    </source>
</evidence>
<feature type="domain" description="Helicase C-terminal" evidence="6">
    <location>
        <begin position="195"/>
        <end position="360"/>
    </location>
</feature>
<dbReference type="SMART" id="SM00490">
    <property type="entry name" value="HELICc"/>
    <property type="match status" value="1"/>
</dbReference>
<dbReference type="InterPro" id="IPR027417">
    <property type="entry name" value="P-loop_NTPase"/>
</dbReference>